<dbReference type="Proteomes" id="UP000290560">
    <property type="component" value="Unassembled WGS sequence"/>
</dbReference>
<sequence>VEWWLEFRGDASNLRKVVCVLSQATTSSSCKCNWSTFTMIHTKVRNKLSYRRLEKLVYIHCNMRLRCSVPSWIRSQRNHRFLISSTSNTTTKIHSRY</sequence>
<organism evidence="1">
    <name type="scientific">Ensete ventricosum</name>
    <name type="common">Abyssinian banana</name>
    <name type="synonym">Musa ensete</name>
    <dbReference type="NCBI Taxonomy" id="4639"/>
    <lineage>
        <taxon>Eukaryota</taxon>
        <taxon>Viridiplantae</taxon>
        <taxon>Streptophyta</taxon>
        <taxon>Embryophyta</taxon>
        <taxon>Tracheophyta</taxon>
        <taxon>Spermatophyta</taxon>
        <taxon>Magnoliopsida</taxon>
        <taxon>Liliopsida</taxon>
        <taxon>Zingiberales</taxon>
        <taxon>Musaceae</taxon>
        <taxon>Ensete</taxon>
    </lineage>
</organism>
<accession>A0A445MG41</accession>
<evidence type="ECO:0008006" key="2">
    <source>
        <dbReference type="Google" id="ProtNLM"/>
    </source>
</evidence>
<name>A0A445MG41_ENSVE</name>
<proteinExistence type="predicted"/>
<dbReference type="SUPFAM" id="SSF53098">
    <property type="entry name" value="Ribonuclease H-like"/>
    <property type="match status" value="1"/>
</dbReference>
<protein>
    <recommendedName>
        <fullName evidence="2">HAT C-terminal dimerisation domain-containing protein</fullName>
    </recommendedName>
</protein>
<dbReference type="AlphaFoldDB" id="A0A445MG41"/>
<evidence type="ECO:0000313" key="1">
    <source>
        <dbReference type="EMBL" id="RZR73161.1"/>
    </source>
</evidence>
<dbReference type="EMBL" id="KV875841">
    <property type="protein sequence ID" value="RZR73161.1"/>
    <property type="molecule type" value="Genomic_DNA"/>
</dbReference>
<gene>
    <name evidence="1" type="ORF">BHM03_00020964</name>
</gene>
<feature type="non-terminal residue" evidence="1">
    <location>
        <position position="1"/>
    </location>
</feature>
<reference evidence="1" key="1">
    <citation type="journal article" date="2018" name="Data Brief">
        <title>Genome sequence data from 17 accessions of Ensete ventricosum, a staple food crop for millions in Ethiopia.</title>
        <authorList>
            <person name="Yemataw Z."/>
            <person name="Muzemil S."/>
            <person name="Ambachew D."/>
            <person name="Tripathi L."/>
            <person name="Tesfaye K."/>
            <person name="Chala A."/>
            <person name="Farbos A."/>
            <person name="O'Neill P."/>
            <person name="Moore K."/>
            <person name="Grant M."/>
            <person name="Studholme D.J."/>
        </authorList>
    </citation>
    <scope>NUCLEOTIDE SEQUENCE [LARGE SCALE GENOMIC DNA]</scope>
    <source>
        <tissue evidence="1">Leaf</tissue>
    </source>
</reference>
<dbReference type="InterPro" id="IPR012337">
    <property type="entry name" value="RNaseH-like_sf"/>
</dbReference>